<feature type="domain" description="GtrA/DPMS transmembrane" evidence="9">
    <location>
        <begin position="7"/>
        <end position="115"/>
    </location>
</feature>
<dbReference type="Proteomes" id="UP000565262">
    <property type="component" value="Unassembled WGS sequence"/>
</dbReference>
<evidence type="ECO:0000256" key="7">
    <source>
        <dbReference type="PIRNR" id="PIRNR006298"/>
    </source>
</evidence>
<evidence type="ECO:0000259" key="9">
    <source>
        <dbReference type="Pfam" id="PF04138"/>
    </source>
</evidence>
<feature type="transmembrane region" description="Helical" evidence="8">
    <location>
        <begin position="7"/>
        <end position="28"/>
    </location>
</feature>
<protein>
    <recommendedName>
        <fullName evidence="7">Bactoprenol-linked glucose translocase</fullName>
    </recommendedName>
</protein>
<feature type="transmembrane region" description="Helical" evidence="8">
    <location>
        <begin position="89"/>
        <end position="110"/>
    </location>
</feature>
<gene>
    <name evidence="10" type="ORF">H4O21_17405</name>
</gene>
<organism evidence="10 11">
    <name type="scientific">Oceanospirillum sediminis</name>
    <dbReference type="NCBI Taxonomy" id="2760088"/>
    <lineage>
        <taxon>Bacteria</taxon>
        <taxon>Pseudomonadati</taxon>
        <taxon>Pseudomonadota</taxon>
        <taxon>Gammaproteobacteria</taxon>
        <taxon>Oceanospirillales</taxon>
        <taxon>Oceanospirillaceae</taxon>
        <taxon>Oceanospirillum</taxon>
    </lineage>
</organism>
<evidence type="ECO:0000313" key="10">
    <source>
        <dbReference type="EMBL" id="MBB1488385.1"/>
    </source>
</evidence>
<dbReference type="GO" id="GO:0005886">
    <property type="term" value="C:plasma membrane"/>
    <property type="evidence" value="ECO:0007669"/>
    <property type="project" value="TreeGrafter"/>
</dbReference>
<evidence type="ECO:0000256" key="3">
    <source>
        <dbReference type="ARBA" id="ARBA00022692"/>
    </source>
</evidence>
<dbReference type="PIRSF" id="PIRSF006298">
    <property type="entry name" value="GtrA_prd"/>
    <property type="match status" value="1"/>
</dbReference>
<dbReference type="InterPro" id="IPR016480">
    <property type="entry name" value="Glc_translocase_bactprenl-link"/>
</dbReference>
<evidence type="ECO:0000256" key="8">
    <source>
        <dbReference type="SAM" id="Phobius"/>
    </source>
</evidence>
<keyword evidence="2 7" id="KW-0813">Transport</keyword>
<dbReference type="InterPro" id="IPR007267">
    <property type="entry name" value="GtrA_DPMS_TM"/>
</dbReference>
<evidence type="ECO:0000256" key="1">
    <source>
        <dbReference type="ARBA" id="ARBA00004141"/>
    </source>
</evidence>
<dbReference type="AlphaFoldDB" id="A0A839ISU0"/>
<evidence type="ECO:0000256" key="5">
    <source>
        <dbReference type="ARBA" id="ARBA00023136"/>
    </source>
</evidence>
<comment type="function">
    <text evidence="6 7">Involved in O antigen modification. Involved in the translocation of bactoprenol-linked glucose across the cytoplasmic membrane.</text>
</comment>
<dbReference type="EMBL" id="JACJFM010000027">
    <property type="protein sequence ID" value="MBB1488385.1"/>
    <property type="molecule type" value="Genomic_DNA"/>
</dbReference>
<keyword evidence="5 8" id="KW-0472">Membrane</keyword>
<dbReference type="RefSeq" id="WP_182810153.1">
    <property type="nucleotide sequence ID" value="NZ_JACJFM010000027.1"/>
</dbReference>
<evidence type="ECO:0000313" key="11">
    <source>
        <dbReference type="Proteomes" id="UP000565262"/>
    </source>
</evidence>
<comment type="similarity">
    <text evidence="7">Belongs to the gtrA family.</text>
</comment>
<evidence type="ECO:0000256" key="2">
    <source>
        <dbReference type="ARBA" id="ARBA00022448"/>
    </source>
</evidence>
<comment type="caution">
    <text evidence="10">The sequence shown here is derived from an EMBL/GenBank/DDBJ whole genome shotgun (WGS) entry which is preliminary data.</text>
</comment>
<dbReference type="GO" id="GO:0000271">
    <property type="term" value="P:polysaccharide biosynthetic process"/>
    <property type="evidence" value="ECO:0007669"/>
    <property type="project" value="InterPro"/>
</dbReference>
<sequence>MFRLFQKYASVGVLNTLLHWSIFYALYWQGITQSVANGLAFLVAVSFSFLINSRYTFQTDMTGARYLLYTGFMGAMAFTLGGFADWVHLPAVITLIVFSGGSLIAGFLYARYVVFRR</sequence>
<reference evidence="10 11" key="1">
    <citation type="submission" date="2020-08" db="EMBL/GenBank/DDBJ databases">
        <title>Oceanospirillum sp. nov. isolated from marine sediment.</title>
        <authorList>
            <person name="Ji X."/>
        </authorList>
    </citation>
    <scope>NUCLEOTIDE SEQUENCE [LARGE SCALE GENOMIC DNA]</scope>
    <source>
        <strain evidence="10 11">D5</strain>
    </source>
</reference>
<evidence type="ECO:0000256" key="6">
    <source>
        <dbReference type="ARBA" id="ARBA00025595"/>
    </source>
</evidence>
<dbReference type="PANTHER" id="PTHR38459:SF1">
    <property type="entry name" value="PROPHAGE BACTOPRENOL-LINKED GLUCOSE TRANSLOCASE HOMOLOG"/>
    <property type="match status" value="1"/>
</dbReference>
<proteinExistence type="inferred from homology"/>
<dbReference type="InterPro" id="IPR051401">
    <property type="entry name" value="GtrA_CellWall_Glycosyl"/>
</dbReference>
<accession>A0A839ISU0</accession>
<keyword evidence="11" id="KW-1185">Reference proteome</keyword>
<comment type="subcellular location">
    <subcellularLocation>
        <location evidence="1">Membrane</location>
        <topology evidence="1">Multi-pass membrane protein</topology>
    </subcellularLocation>
</comment>
<keyword evidence="4 8" id="KW-1133">Transmembrane helix</keyword>
<keyword evidence="3 8" id="KW-0812">Transmembrane</keyword>
<feature type="transmembrane region" description="Helical" evidence="8">
    <location>
        <begin position="64"/>
        <end position="83"/>
    </location>
</feature>
<evidence type="ECO:0000256" key="4">
    <source>
        <dbReference type="ARBA" id="ARBA00022989"/>
    </source>
</evidence>
<feature type="transmembrane region" description="Helical" evidence="8">
    <location>
        <begin position="34"/>
        <end position="52"/>
    </location>
</feature>
<name>A0A839ISU0_9GAMM</name>
<dbReference type="Pfam" id="PF04138">
    <property type="entry name" value="GtrA_DPMS_TM"/>
    <property type="match status" value="1"/>
</dbReference>
<dbReference type="PANTHER" id="PTHR38459">
    <property type="entry name" value="PROPHAGE BACTOPRENOL-LINKED GLUCOSE TRANSLOCASE HOMOLOG"/>
    <property type="match status" value="1"/>
</dbReference>